<evidence type="ECO:0000256" key="4">
    <source>
        <dbReference type="ARBA" id="ARBA00022777"/>
    </source>
</evidence>
<dbReference type="InterPro" id="IPR011009">
    <property type="entry name" value="Kinase-like_dom_sf"/>
</dbReference>
<dbReference type="Gene3D" id="1.10.510.10">
    <property type="entry name" value="Transferase(Phosphotransferase) domain 1"/>
    <property type="match status" value="1"/>
</dbReference>
<evidence type="ECO:0000313" key="7">
    <source>
        <dbReference type="EMBL" id="ETV98390.1"/>
    </source>
</evidence>
<dbReference type="PANTHER" id="PTHR24345">
    <property type="entry name" value="SERINE/THREONINE-PROTEIN KINASE PLK"/>
    <property type="match status" value="1"/>
</dbReference>
<sequence length="342" mass="38710">MRSEGWRIPQFSILSRRRPLRPYYDSHRPYSMQRYSTERVLADALFGQVLLCHDKVTGDLVAIKRMNVEAAAAKTMIHAASVQVLEDIAFEKHVHRALSADGGHSNILRMRSCFVEDGYDHFVLDYCVGGELFDLMDSMPNQRLDMKTARRYFRQILHGVQFMHGRGFAHRDLSLENVLVDEKDNCYICDFGLAAFASAPARETVGKAFYMAPEVAVVRGSYDPVKADMWSLGIMLFMMLTGSPLVEMASNKDSRYRYLQAQGLPRLVDAWRVGHAVHGDALDLLQRMLVRDPASRLSLQAVLDHPFVAEPVVPQSSLSQCLGGFFKKSRRHALDVYSTAMM</sequence>
<gene>
    <name evidence="7" type="ORF">H310_09079</name>
</gene>
<dbReference type="EMBL" id="KI913970">
    <property type="protein sequence ID" value="ETV98390.1"/>
    <property type="molecule type" value="Genomic_DNA"/>
</dbReference>
<keyword evidence="5" id="KW-0067">ATP-binding</keyword>
<feature type="domain" description="Protein kinase" evidence="6">
    <location>
        <begin position="35"/>
        <end position="308"/>
    </location>
</feature>
<dbReference type="GeneID" id="20086129"/>
<accession>A0A024TW94</accession>
<dbReference type="Pfam" id="PF00069">
    <property type="entry name" value="Pkinase"/>
    <property type="match status" value="1"/>
</dbReference>
<dbReference type="GO" id="GO:0004674">
    <property type="term" value="F:protein serine/threonine kinase activity"/>
    <property type="evidence" value="ECO:0007669"/>
    <property type="project" value="UniProtKB-KW"/>
</dbReference>
<dbReference type="PANTHER" id="PTHR24345:SF91">
    <property type="entry name" value="SERINE_THREONINE-PROTEIN KINASE PLK4"/>
    <property type="match status" value="1"/>
</dbReference>
<dbReference type="OrthoDB" id="60484at2759"/>
<keyword evidence="1 7" id="KW-0723">Serine/threonine-protein kinase</keyword>
<dbReference type="eggNOG" id="KOG0583">
    <property type="taxonomic scope" value="Eukaryota"/>
</dbReference>
<name>A0A024TW94_9STRA</name>
<proteinExistence type="predicted"/>
<organism evidence="7">
    <name type="scientific">Aphanomyces invadans</name>
    <dbReference type="NCBI Taxonomy" id="157072"/>
    <lineage>
        <taxon>Eukaryota</taxon>
        <taxon>Sar</taxon>
        <taxon>Stramenopiles</taxon>
        <taxon>Oomycota</taxon>
        <taxon>Saprolegniomycetes</taxon>
        <taxon>Saprolegniales</taxon>
        <taxon>Verrucalvaceae</taxon>
        <taxon>Aphanomyces</taxon>
    </lineage>
</organism>
<evidence type="ECO:0000256" key="1">
    <source>
        <dbReference type="ARBA" id="ARBA00022527"/>
    </source>
</evidence>
<dbReference type="STRING" id="157072.A0A024TW94"/>
<dbReference type="InterPro" id="IPR000719">
    <property type="entry name" value="Prot_kinase_dom"/>
</dbReference>
<reference evidence="7" key="1">
    <citation type="submission" date="2013-12" db="EMBL/GenBank/DDBJ databases">
        <title>The Genome Sequence of Aphanomyces invadans NJM9701.</title>
        <authorList>
            <consortium name="The Broad Institute Genomics Platform"/>
            <person name="Russ C."/>
            <person name="Tyler B."/>
            <person name="van West P."/>
            <person name="Dieguez-Uribeondo J."/>
            <person name="Young S.K."/>
            <person name="Zeng Q."/>
            <person name="Gargeya S."/>
            <person name="Fitzgerald M."/>
            <person name="Abouelleil A."/>
            <person name="Alvarado L."/>
            <person name="Chapman S.B."/>
            <person name="Gainer-Dewar J."/>
            <person name="Goldberg J."/>
            <person name="Griggs A."/>
            <person name="Gujja S."/>
            <person name="Hansen M."/>
            <person name="Howarth C."/>
            <person name="Imamovic A."/>
            <person name="Ireland A."/>
            <person name="Larimer J."/>
            <person name="McCowan C."/>
            <person name="Murphy C."/>
            <person name="Pearson M."/>
            <person name="Poon T.W."/>
            <person name="Priest M."/>
            <person name="Roberts A."/>
            <person name="Saif S."/>
            <person name="Shea T."/>
            <person name="Sykes S."/>
            <person name="Wortman J."/>
            <person name="Nusbaum C."/>
            <person name="Birren B."/>
        </authorList>
    </citation>
    <scope>NUCLEOTIDE SEQUENCE [LARGE SCALE GENOMIC DNA]</scope>
    <source>
        <strain evidence="7">NJM9701</strain>
    </source>
</reference>
<dbReference type="AlphaFoldDB" id="A0A024TW94"/>
<dbReference type="PROSITE" id="PS50011">
    <property type="entry name" value="PROTEIN_KINASE_DOM"/>
    <property type="match status" value="1"/>
</dbReference>
<protein>
    <submittedName>
        <fullName evidence="7">Serine/threonine protein kinase</fullName>
    </submittedName>
</protein>
<evidence type="ECO:0000256" key="2">
    <source>
        <dbReference type="ARBA" id="ARBA00022679"/>
    </source>
</evidence>
<keyword evidence="4 7" id="KW-0418">Kinase</keyword>
<evidence type="ECO:0000256" key="3">
    <source>
        <dbReference type="ARBA" id="ARBA00022741"/>
    </source>
</evidence>
<dbReference type="GO" id="GO:0005634">
    <property type="term" value="C:nucleus"/>
    <property type="evidence" value="ECO:0007669"/>
    <property type="project" value="TreeGrafter"/>
</dbReference>
<dbReference type="SUPFAM" id="SSF56112">
    <property type="entry name" value="Protein kinase-like (PK-like)"/>
    <property type="match status" value="1"/>
</dbReference>
<keyword evidence="3" id="KW-0547">Nucleotide-binding</keyword>
<dbReference type="VEuPathDB" id="FungiDB:H310_09079"/>
<dbReference type="GO" id="GO:0005524">
    <property type="term" value="F:ATP binding"/>
    <property type="evidence" value="ECO:0007669"/>
    <property type="project" value="UniProtKB-KW"/>
</dbReference>
<evidence type="ECO:0000259" key="6">
    <source>
        <dbReference type="PROSITE" id="PS50011"/>
    </source>
</evidence>
<evidence type="ECO:0000256" key="5">
    <source>
        <dbReference type="ARBA" id="ARBA00022840"/>
    </source>
</evidence>
<keyword evidence="2" id="KW-0808">Transferase</keyword>
<dbReference type="RefSeq" id="XP_008873265.1">
    <property type="nucleotide sequence ID" value="XM_008875043.1"/>
</dbReference>